<dbReference type="Proteomes" id="UP000288012">
    <property type="component" value="Unassembled WGS sequence"/>
</dbReference>
<organism evidence="1 2">
    <name type="scientific">Legionella septentrionalis</name>
    <dbReference type="NCBI Taxonomy" id="2498109"/>
    <lineage>
        <taxon>Bacteria</taxon>
        <taxon>Pseudomonadati</taxon>
        <taxon>Pseudomonadota</taxon>
        <taxon>Gammaproteobacteria</taxon>
        <taxon>Legionellales</taxon>
        <taxon>Legionellaceae</taxon>
        <taxon>Legionella</taxon>
    </lineage>
</organism>
<dbReference type="AlphaFoldDB" id="A0A3S0XRS0"/>
<dbReference type="EMBL" id="RZGR01000051">
    <property type="protein sequence ID" value="RUQ79194.1"/>
    <property type="molecule type" value="Genomic_DNA"/>
</dbReference>
<dbReference type="GO" id="GO:0016740">
    <property type="term" value="F:transferase activity"/>
    <property type="evidence" value="ECO:0007669"/>
    <property type="project" value="UniProtKB-KW"/>
</dbReference>
<evidence type="ECO:0000313" key="2">
    <source>
        <dbReference type="Proteomes" id="UP000288012"/>
    </source>
</evidence>
<dbReference type="Gene3D" id="3.10.450.620">
    <property type="entry name" value="JHP933, nucleotidyltransferase-like core domain"/>
    <property type="match status" value="1"/>
</dbReference>
<gene>
    <name evidence="1" type="ORF">EKM59_11325</name>
</gene>
<keyword evidence="2" id="KW-1185">Reference proteome</keyword>
<dbReference type="RefSeq" id="WP_127111571.1">
    <property type="nucleotide sequence ID" value="NZ_RZGR01000051.1"/>
</dbReference>
<protein>
    <submittedName>
        <fullName evidence="1">Nucleotidyl transferase AbiEii/AbiGii toxin family protein</fullName>
    </submittedName>
</protein>
<accession>A0A3S0XRS0</accession>
<proteinExistence type="predicted"/>
<dbReference type="Pfam" id="PF08843">
    <property type="entry name" value="AbiEii"/>
    <property type="match status" value="1"/>
</dbReference>
<reference evidence="1 2" key="1">
    <citation type="submission" date="2018-12" db="EMBL/GenBank/DDBJ databases">
        <title>Legionella sp,whole genome shotgun sequence.</title>
        <authorList>
            <person name="Wu H."/>
        </authorList>
    </citation>
    <scope>NUCLEOTIDE SEQUENCE [LARGE SCALE GENOMIC DNA]</scope>
    <source>
        <strain evidence="2">km714</strain>
    </source>
</reference>
<name>A0A3S0XRS0_9GAMM</name>
<dbReference type="InterPro" id="IPR014942">
    <property type="entry name" value="AbiEii"/>
</dbReference>
<sequence length="313" mass="36182">MFLHELPDIKELFLVVSDEKAIHPSIVEKDYWVMHTLWGLQQQGFEFELKGGTSLSKGFNIIDRFSEDIDIQIHPTTSQEVKSGKNHNKKSHIESRKNFFDTLSNVLAIPGLHFQRDHEFDDLSKMRSAGIRGTYQSHFPSLAALKEGILLEVGFDKTTPYDSRNISSWAYEKAIASGVQITNNQAANVKCYLPEYTLIEKLQTISTKYRVNKQKNIESPVNFIRHYYDVYQLLHTERVKKFLGTDDYYTYKQEKFGLLNETDLTKNPAFQLSEPGELGKFSSLYQKKAEIYFGATPEFQTMIEYIKNCANML</sequence>
<comment type="caution">
    <text evidence="1">The sequence shown here is derived from an EMBL/GenBank/DDBJ whole genome shotgun (WGS) entry which is preliminary data.</text>
</comment>
<keyword evidence="1" id="KW-0808">Transferase</keyword>
<evidence type="ECO:0000313" key="1">
    <source>
        <dbReference type="EMBL" id="RUQ79194.1"/>
    </source>
</evidence>